<comment type="caution">
    <text evidence="3">The sequence shown here is derived from an EMBL/GenBank/DDBJ whole genome shotgun (WGS) entry which is preliminary data.</text>
</comment>
<evidence type="ECO:0000256" key="1">
    <source>
        <dbReference type="SAM" id="MobiDB-lite"/>
    </source>
</evidence>
<dbReference type="RefSeq" id="WP_301129412.1">
    <property type="nucleotide sequence ID" value="NZ_JAUHPV010000007.1"/>
</dbReference>
<keyword evidence="4" id="KW-1185">Reference proteome</keyword>
<organism evidence="3 4">
    <name type="scientific">Demequina zhanjiangensis</name>
    <dbReference type="NCBI Taxonomy" id="3051659"/>
    <lineage>
        <taxon>Bacteria</taxon>
        <taxon>Bacillati</taxon>
        <taxon>Actinomycetota</taxon>
        <taxon>Actinomycetes</taxon>
        <taxon>Micrococcales</taxon>
        <taxon>Demequinaceae</taxon>
        <taxon>Demequina</taxon>
    </lineage>
</organism>
<feature type="region of interest" description="Disordered" evidence="1">
    <location>
        <begin position="1"/>
        <end position="51"/>
    </location>
</feature>
<sequence length="157" mass="16577">MSAVPKHRPAPASRPAPVRGASARAATAAAATAPRRQSPRTEQAEPSRASHLRAVAAPQQARSLVPFALLCIGIVVAALASVLLINIVMTEGAYERRDLKLEIADLARQRDDLVMELEANAAPQQLAQRASELGMVQADTLGSVFLQQGVVLEARTG</sequence>
<keyword evidence="2" id="KW-1133">Transmembrane helix</keyword>
<accession>A0ABT8G405</accession>
<gene>
    <name evidence="3" type="ORF">QQX04_11730</name>
</gene>
<dbReference type="Proteomes" id="UP001172738">
    <property type="component" value="Unassembled WGS sequence"/>
</dbReference>
<evidence type="ECO:0008006" key="5">
    <source>
        <dbReference type="Google" id="ProtNLM"/>
    </source>
</evidence>
<dbReference type="EMBL" id="JAUHPV010000007">
    <property type="protein sequence ID" value="MDN4473664.1"/>
    <property type="molecule type" value="Genomic_DNA"/>
</dbReference>
<feature type="transmembrane region" description="Helical" evidence="2">
    <location>
        <begin position="67"/>
        <end position="89"/>
    </location>
</feature>
<keyword evidence="2" id="KW-0472">Membrane</keyword>
<evidence type="ECO:0000313" key="3">
    <source>
        <dbReference type="EMBL" id="MDN4473664.1"/>
    </source>
</evidence>
<reference evidence="3" key="1">
    <citation type="submission" date="2023-06" db="EMBL/GenBank/DDBJ databases">
        <title>SYSU T00b26.</title>
        <authorList>
            <person name="Gao L."/>
            <person name="Fang B.-Z."/>
            <person name="Li W.-J."/>
        </authorList>
    </citation>
    <scope>NUCLEOTIDE SEQUENCE</scope>
    <source>
        <strain evidence="3">SYSU T00b26</strain>
    </source>
</reference>
<proteinExistence type="predicted"/>
<protein>
    <recommendedName>
        <fullName evidence="5">Cell division protein FtsL</fullName>
    </recommendedName>
</protein>
<evidence type="ECO:0000313" key="4">
    <source>
        <dbReference type="Proteomes" id="UP001172738"/>
    </source>
</evidence>
<name>A0ABT8G405_9MICO</name>
<feature type="compositionally biased region" description="Low complexity" evidence="1">
    <location>
        <begin position="10"/>
        <end position="36"/>
    </location>
</feature>
<keyword evidence="2" id="KW-0812">Transmembrane</keyword>
<evidence type="ECO:0000256" key="2">
    <source>
        <dbReference type="SAM" id="Phobius"/>
    </source>
</evidence>